<feature type="region of interest" description="Disordered" evidence="1">
    <location>
        <begin position="149"/>
        <end position="183"/>
    </location>
</feature>
<dbReference type="RefSeq" id="WP_052318906.1">
    <property type="nucleotide sequence ID" value="NZ_CP021080.1"/>
</dbReference>
<sequence>MADNTGDPRVTAAVLASAAGALAVSGTGPIAGAGAVMARELQVEAETLTAFKNRVNDLLTRLEKSKAAPHRIADGTLPTGRLGNFDEADVLHGAYTQVHSQLERLSKVLALQIEGLMVTVDASRSNYHHLDADVRDRLHRIRVEADKLAVDEAGPGARGHGGGADESGRGGHGSTSDSQAGGL</sequence>
<dbReference type="STRING" id="1355015.LK06_008355"/>
<evidence type="ECO:0000313" key="3">
    <source>
        <dbReference type="Proteomes" id="UP000031501"/>
    </source>
</evidence>
<accession>A0A221NW85</accession>
<dbReference type="AlphaFoldDB" id="A0A221NW85"/>
<dbReference type="OrthoDB" id="4228298at2"/>
<name>A0A221NW85_9ACTN</name>
<reference evidence="2 3" key="1">
    <citation type="submission" date="2017-07" db="EMBL/GenBank/DDBJ databases">
        <title>Genome sequence of Streptomyces pluripotens MUSC 137T.</title>
        <authorList>
            <person name="Ser H.-L."/>
            <person name="Lee L.-H."/>
        </authorList>
    </citation>
    <scope>NUCLEOTIDE SEQUENCE [LARGE SCALE GENOMIC DNA]</scope>
    <source>
        <strain evidence="2 3">MUSC 137</strain>
    </source>
</reference>
<keyword evidence="3" id="KW-1185">Reference proteome</keyword>
<feature type="compositionally biased region" description="Gly residues" evidence="1">
    <location>
        <begin position="156"/>
        <end position="173"/>
    </location>
</feature>
<organism evidence="2 3">
    <name type="scientific">Streptomyces pluripotens</name>
    <dbReference type="NCBI Taxonomy" id="1355015"/>
    <lineage>
        <taxon>Bacteria</taxon>
        <taxon>Bacillati</taxon>
        <taxon>Actinomycetota</taxon>
        <taxon>Actinomycetes</taxon>
        <taxon>Kitasatosporales</taxon>
        <taxon>Streptomycetaceae</taxon>
        <taxon>Streptomyces</taxon>
    </lineage>
</organism>
<proteinExistence type="predicted"/>
<gene>
    <name evidence="2" type="ORF">LK07_09460</name>
</gene>
<evidence type="ECO:0000313" key="2">
    <source>
        <dbReference type="EMBL" id="ASN24231.1"/>
    </source>
</evidence>
<dbReference type="EMBL" id="CP022433">
    <property type="protein sequence ID" value="ASN24231.1"/>
    <property type="molecule type" value="Genomic_DNA"/>
</dbReference>
<protein>
    <submittedName>
        <fullName evidence="2">Uncharacterized protein</fullName>
    </submittedName>
</protein>
<evidence type="ECO:0000256" key="1">
    <source>
        <dbReference type="SAM" id="MobiDB-lite"/>
    </source>
</evidence>
<dbReference type="KEGG" id="splu:LK06_008355"/>
<dbReference type="Proteomes" id="UP000031501">
    <property type="component" value="Chromosome"/>
</dbReference>